<sequence>MKTRLNMRAVMVFAMMVFGNLLPDSTRVQCAPIPDTMVRIPAGEFTMGDTYGEYSRGGPLILDEFYNTRTHFVSSFWIDKTEVTYALWNEVYDWAVNHGYYFDHGAWGKELDHPAHSVTWYDAILWCNARSEKEGRTPTYYIWDGYDQEWVVHRYGHYIPMVRWNYGYRLPTEAEWEKAARGGFESNRFVWPDANTITHERANYYSTNTAPLGCDISATSGYHPDYAVGDEPYTSPVGSFPPNGYELYDMAGNVAEWCWDGYSTFNYGAPRVDPKGSSSHSYCVLRGGSWNHGAWGLRAAAKNSLRPEYWNPPDNNVIGLRTVISYLPDWTQTNQSQPVYTFPPSQEPEKNSLIVVTHGRIEKEDGQIEPPNPDWVDEMTNAITAYLSAEGLNNWQVVAYKWPEKAWTTRLDILLGKLTKNAVSE</sequence>
<name>A0A1G2P9J6_9BACT</name>
<dbReference type="SUPFAM" id="SSF56436">
    <property type="entry name" value="C-type lectin-like"/>
    <property type="match status" value="1"/>
</dbReference>
<evidence type="ECO:0000313" key="3">
    <source>
        <dbReference type="EMBL" id="OHA44389.1"/>
    </source>
</evidence>
<evidence type="ECO:0000259" key="2">
    <source>
        <dbReference type="Pfam" id="PF03781"/>
    </source>
</evidence>
<gene>
    <name evidence="3" type="ORF">A3G59_00920</name>
</gene>
<feature type="domain" description="Sulfatase-modifying factor enzyme-like" evidence="2">
    <location>
        <begin position="35"/>
        <end position="323"/>
    </location>
</feature>
<dbReference type="PANTHER" id="PTHR23150">
    <property type="entry name" value="SULFATASE MODIFYING FACTOR 1, 2"/>
    <property type="match status" value="1"/>
</dbReference>
<proteinExistence type="predicted"/>
<dbReference type="PANTHER" id="PTHR23150:SF19">
    <property type="entry name" value="FORMYLGLYCINE-GENERATING ENZYME"/>
    <property type="match status" value="1"/>
</dbReference>
<dbReference type="InterPro" id="IPR005532">
    <property type="entry name" value="SUMF_dom"/>
</dbReference>
<reference evidence="3 4" key="1">
    <citation type="journal article" date="2016" name="Nat. Commun.">
        <title>Thousands of microbial genomes shed light on interconnected biogeochemical processes in an aquifer system.</title>
        <authorList>
            <person name="Anantharaman K."/>
            <person name="Brown C.T."/>
            <person name="Hug L.A."/>
            <person name="Sharon I."/>
            <person name="Castelle C.J."/>
            <person name="Probst A.J."/>
            <person name="Thomas B.C."/>
            <person name="Singh A."/>
            <person name="Wilkins M.J."/>
            <person name="Karaoz U."/>
            <person name="Brodie E.L."/>
            <person name="Williams K.H."/>
            <person name="Hubbard S.S."/>
            <person name="Banfield J.F."/>
        </authorList>
    </citation>
    <scope>NUCLEOTIDE SEQUENCE [LARGE SCALE GENOMIC DNA]</scope>
</reference>
<dbReference type="InterPro" id="IPR042095">
    <property type="entry name" value="SUMF_sf"/>
</dbReference>
<keyword evidence="1" id="KW-0732">Signal</keyword>
<feature type="non-terminal residue" evidence="3">
    <location>
        <position position="425"/>
    </location>
</feature>
<evidence type="ECO:0000313" key="4">
    <source>
        <dbReference type="Proteomes" id="UP000176881"/>
    </source>
</evidence>
<evidence type="ECO:0000256" key="1">
    <source>
        <dbReference type="SAM" id="SignalP"/>
    </source>
</evidence>
<protein>
    <recommendedName>
        <fullName evidence="2">Sulfatase-modifying factor enzyme-like domain-containing protein</fullName>
    </recommendedName>
</protein>
<dbReference type="Pfam" id="PF03781">
    <property type="entry name" value="FGE-sulfatase"/>
    <property type="match status" value="1"/>
</dbReference>
<dbReference type="STRING" id="1802335.A3G59_00920"/>
<dbReference type="InterPro" id="IPR016187">
    <property type="entry name" value="CTDL_fold"/>
</dbReference>
<feature type="chain" id="PRO_5009583857" description="Sulfatase-modifying factor enzyme-like domain-containing protein" evidence="1">
    <location>
        <begin position="24"/>
        <end position="425"/>
    </location>
</feature>
<dbReference type="AlphaFoldDB" id="A0A1G2P9J6"/>
<dbReference type="Proteomes" id="UP000176881">
    <property type="component" value="Unassembled WGS sequence"/>
</dbReference>
<accession>A0A1G2P9J6</accession>
<comment type="caution">
    <text evidence="3">The sequence shown here is derived from an EMBL/GenBank/DDBJ whole genome shotgun (WGS) entry which is preliminary data.</text>
</comment>
<dbReference type="InterPro" id="IPR051043">
    <property type="entry name" value="Sulfatase_Mod_Factor_Kinase"/>
</dbReference>
<feature type="signal peptide" evidence="1">
    <location>
        <begin position="1"/>
        <end position="23"/>
    </location>
</feature>
<dbReference type="Gene3D" id="3.90.1580.10">
    <property type="entry name" value="paralog of FGE (formylglycine-generating enzyme)"/>
    <property type="match status" value="1"/>
</dbReference>
<dbReference type="GO" id="GO:0120147">
    <property type="term" value="F:formylglycine-generating oxidase activity"/>
    <property type="evidence" value="ECO:0007669"/>
    <property type="project" value="TreeGrafter"/>
</dbReference>
<dbReference type="EMBL" id="MHSN01000028">
    <property type="protein sequence ID" value="OHA44389.1"/>
    <property type="molecule type" value="Genomic_DNA"/>
</dbReference>
<organism evidence="3 4">
    <name type="scientific">Candidatus Taylorbacteria bacterium RIFCSPLOWO2_12_FULL_47_20</name>
    <dbReference type="NCBI Taxonomy" id="1802335"/>
    <lineage>
        <taxon>Bacteria</taxon>
        <taxon>Candidatus Tayloriibacteriota</taxon>
    </lineage>
</organism>